<name>A0ACB6ZG33_THEGA</name>
<evidence type="ECO:0000313" key="1">
    <source>
        <dbReference type="EMBL" id="KAF9648121.1"/>
    </source>
</evidence>
<protein>
    <submittedName>
        <fullName evidence="1">DUF1768-domain-containing protein</fullName>
    </submittedName>
</protein>
<reference evidence="1" key="2">
    <citation type="journal article" date="2020" name="Nat. Commun.">
        <title>Large-scale genome sequencing of mycorrhizal fungi provides insights into the early evolution of symbiotic traits.</title>
        <authorList>
            <person name="Miyauchi S."/>
            <person name="Kiss E."/>
            <person name="Kuo A."/>
            <person name="Drula E."/>
            <person name="Kohler A."/>
            <person name="Sanchez-Garcia M."/>
            <person name="Morin E."/>
            <person name="Andreopoulos B."/>
            <person name="Barry K.W."/>
            <person name="Bonito G."/>
            <person name="Buee M."/>
            <person name="Carver A."/>
            <person name="Chen C."/>
            <person name="Cichocki N."/>
            <person name="Clum A."/>
            <person name="Culley D."/>
            <person name="Crous P.W."/>
            <person name="Fauchery L."/>
            <person name="Girlanda M."/>
            <person name="Hayes R.D."/>
            <person name="Keri Z."/>
            <person name="LaButti K."/>
            <person name="Lipzen A."/>
            <person name="Lombard V."/>
            <person name="Magnuson J."/>
            <person name="Maillard F."/>
            <person name="Murat C."/>
            <person name="Nolan M."/>
            <person name="Ohm R.A."/>
            <person name="Pangilinan J."/>
            <person name="Pereira M.F."/>
            <person name="Perotto S."/>
            <person name="Peter M."/>
            <person name="Pfister S."/>
            <person name="Riley R."/>
            <person name="Sitrit Y."/>
            <person name="Stielow J.B."/>
            <person name="Szollosi G."/>
            <person name="Zifcakova L."/>
            <person name="Stursova M."/>
            <person name="Spatafora J.W."/>
            <person name="Tedersoo L."/>
            <person name="Vaario L.M."/>
            <person name="Yamada A."/>
            <person name="Yan M."/>
            <person name="Wang P."/>
            <person name="Xu J."/>
            <person name="Bruns T."/>
            <person name="Baldrian P."/>
            <person name="Vilgalys R."/>
            <person name="Dunand C."/>
            <person name="Henrissat B."/>
            <person name="Grigoriev I.V."/>
            <person name="Hibbett D."/>
            <person name="Nagy L.G."/>
            <person name="Martin F.M."/>
        </authorList>
    </citation>
    <scope>NUCLEOTIDE SEQUENCE</scope>
    <source>
        <strain evidence="1">P2</strain>
    </source>
</reference>
<comment type="caution">
    <text evidence="1">The sequence shown here is derived from an EMBL/GenBank/DDBJ whole genome shotgun (WGS) entry which is preliminary data.</text>
</comment>
<evidence type="ECO:0000313" key="2">
    <source>
        <dbReference type="Proteomes" id="UP000886501"/>
    </source>
</evidence>
<organism evidence="1 2">
    <name type="scientific">Thelephora ganbajun</name>
    <name type="common">Ganba fungus</name>
    <dbReference type="NCBI Taxonomy" id="370292"/>
    <lineage>
        <taxon>Eukaryota</taxon>
        <taxon>Fungi</taxon>
        <taxon>Dikarya</taxon>
        <taxon>Basidiomycota</taxon>
        <taxon>Agaricomycotina</taxon>
        <taxon>Agaricomycetes</taxon>
        <taxon>Thelephorales</taxon>
        <taxon>Thelephoraceae</taxon>
        <taxon>Thelephora</taxon>
    </lineage>
</organism>
<sequence length="189" mass="21942">MPRPKSDYLFFWRPQDTNGWASQWHRSSFTAPLSDAISHASSTPHTFPTAEHWMMACKAALFSDTTILELILEENTKPNTDAKYIKALGRRISPFDEKTWVEHREEIVYLGNLYKFGQDEGLRKTLLETGDLILVEASPYDRIWGIGFKEDKAMKEKEKWGLNLLGKALMRVREEFTKEEQNDEAQTKL</sequence>
<proteinExistence type="predicted"/>
<reference evidence="1" key="1">
    <citation type="submission" date="2019-10" db="EMBL/GenBank/DDBJ databases">
        <authorList>
            <consortium name="DOE Joint Genome Institute"/>
            <person name="Kuo A."/>
            <person name="Miyauchi S."/>
            <person name="Kiss E."/>
            <person name="Drula E."/>
            <person name="Kohler A."/>
            <person name="Sanchez-Garcia M."/>
            <person name="Andreopoulos B."/>
            <person name="Barry K.W."/>
            <person name="Bonito G."/>
            <person name="Buee M."/>
            <person name="Carver A."/>
            <person name="Chen C."/>
            <person name="Cichocki N."/>
            <person name="Clum A."/>
            <person name="Culley D."/>
            <person name="Crous P.W."/>
            <person name="Fauchery L."/>
            <person name="Girlanda M."/>
            <person name="Hayes R."/>
            <person name="Keri Z."/>
            <person name="Labutti K."/>
            <person name="Lipzen A."/>
            <person name="Lombard V."/>
            <person name="Magnuson J."/>
            <person name="Maillard F."/>
            <person name="Morin E."/>
            <person name="Murat C."/>
            <person name="Nolan M."/>
            <person name="Ohm R."/>
            <person name="Pangilinan J."/>
            <person name="Pereira M."/>
            <person name="Perotto S."/>
            <person name="Peter M."/>
            <person name="Riley R."/>
            <person name="Sitrit Y."/>
            <person name="Stielow B."/>
            <person name="Szollosi G."/>
            <person name="Zifcakova L."/>
            <person name="Stursova M."/>
            <person name="Spatafora J.W."/>
            <person name="Tedersoo L."/>
            <person name="Vaario L.-M."/>
            <person name="Yamada A."/>
            <person name="Yan M."/>
            <person name="Wang P."/>
            <person name="Xu J."/>
            <person name="Bruns T."/>
            <person name="Baldrian P."/>
            <person name="Vilgalys R."/>
            <person name="Henrissat B."/>
            <person name="Grigoriev I.V."/>
            <person name="Hibbett D."/>
            <person name="Nagy L.G."/>
            <person name="Martin F.M."/>
        </authorList>
    </citation>
    <scope>NUCLEOTIDE SEQUENCE</scope>
    <source>
        <strain evidence="1">P2</strain>
    </source>
</reference>
<dbReference type="EMBL" id="MU118019">
    <property type="protein sequence ID" value="KAF9648121.1"/>
    <property type="molecule type" value="Genomic_DNA"/>
</dbReference>
<gene>
    <name evidence="1" type="ORF">BDM02DRAFT_3115898</name>
</gene>
<dbReference type="Proteomes" id="UP000886501">
    <property type="component" value="Unassembled WGS sequence"/>
</dbReference>
<accession>A0ACB6ZG33</accession>
<keyword evidence="2" id="KW-1185">Reference proteome</keyword>